<dbReference type="EMBL" id="JABFCT010000015">
    <property type="protein sequence ID" value="KAF5869926.1"/>
    <property type="molecule type" value="Genomic_DNA"/>
</dbReference>
<keyword evidence="3" id="KW-1185">Reference proteome</keyword>
<keyword evidence="1" id="KW-0472">Membrane</keyword>
<feature type="transmembrane region" description="Helical" evidence="1">
    <location>
        <begin position="6"/>
        <end position="26"/>
    </location>
</feature>
<sequence>MSEDVGILLIRASGVDFLVCILDLGFRHFGSGSKRVDSTRERAGSCCMSIELDLFRRLARLLIGSMISYGLLRKAEKSAFGIKLNGGGIFPAVGAFIFVLASS</sequence>
<feature type="transmembrane region" description="Helical" evidence="1">
    <location>
        <begin position="82"/>
        <end position="101"/>
    </location>
</feature>
<organism evidence="2 3">
    <name type="scientific">Botrytis fragariae</name>
    <dbReference type="NCBI Taxonomy" id="1964551"/>
    <lineage>
        <taxon>Eukaryota</taxon>
        <taxon>Fungi</taxon>
        <taxon>Dikarya</taxon>
        <taxon>Ascomycota</taxon>
        <taxon>Pezizomycotina</taxon>
        <taxon>Leotiomycetes</taxon>
        <taxon>Helotiales</taxon>
        <taxon>Sclerotiniaceae</taxon>
        <taxon>Botrytis</taxon>
    </lineage>
</organism>
<dbReference type="AlphaFoldDB" id="A0A8H6EF57"/>
<accession>A0A8H6EF57</accession>
<keyword evidence="1" id="KW-1133">Transmembrane helix</keyword>
<evidence type="ECO:0000313" key="3">
    <source>
        <dbReference type="Proteomes" id="UP000531561"/>
    </source>
</evidence>
<evidence type="ECO:0000256" key="1">
    <source>
        <dbReference type="SAM" id="Phobius"/>
    </source>
</evidence>
<proteinExistence type="predicted"/>
<dbReference type="RefSeq" id="XP_037188873.1">
    <property type="nucleotide sequence ID" value="XM_037340405.1"/>
</dbReference>
<protein>
    <submittedName>
        <fullName evidence="2">Uncharacterized protein</fullName>
    </submittedName>
</protein>
<gene>
    <name evidence="2" type="ORF">Bfra_010071</name>
</gene>
<reference evidence="2 3" key="1">
    <citation type="journal article" date="2020" name="Phytopathology">
        <title>A high-quality genome resource of Botrytis fragariae, a new and rapidly spreading fungal pathogen causing strawberry gray mold in the U.S.A.</title>
        <authorList>
            <person name="Wu Y."/>
            <person name="Saski C.A."/>
            <person name="Schnabel G."/>
            <person name="Xiao S."/>
            <person name="Hu M."/>
        </authorList>
    </citation>
    <scope>NUCLEOTIDE SEQUENCE [LARGE SCALE GENOMIC DNA]</scope>
    <source>
        <strain evidence="2 3">BVB16</strain>
    </source>
</reference>
<keyword evidence="1" id="KW-0812">Transmembrane</keyword>
<dbReference type="Proteomes" id="UP000531561">
    <property type="component" value="Unassembled WGS sequence"/>
</dbReference>
<evidence type="ECO:0000313" key="2">
    <source>
        <dbReference type="EMBL" id="KAF5869926.1"/>
    </source>
</evidence>
<name>A0A8H6EF57_9HELO</name>
<comment type="caution">
    <text evidence="2">The sequence shown here is derived from an EMBL/GenBank/DDBJ whole genome shotgun (WGS) entry which is preliminary data.</text>
</comment>
<dbReference type="GeneID" id="59264097"/>